<feature type="domain" description="EGF-like" evidence="9">
    <location>
        <begin position="31"/>
        <end position="67"/>
    </location>
</feature>
<dbReference type="PANTHER" id="PTHR12916:SF4">
    <property type="entry name" value="UNINFLATABLE, ISOFORM C"/>
    <property type="match status" value="1"/>
</dbReference>
<dbReference type="CDD" id="cd00033">
    <property type="entry name" value="CCP"/>
    <property type="match status" value="1"/>
</dbReference>
<dbReference type="InterPro" id="IPR000742">
    <property type="entry name" value="EGF"/>
</dbReference>
<comment type="caution">
    <text evidence="11">The sequence shown here is derived from an EMBL/GenBank/DDBJ whole genome shotgun (WGS) entry which is preliminary data.</text>
</comment>
<evidence type="ECO:0000256" key="3">
    <source>
        <dbReference type="ARBA" id="ARBA00022729"/>
    </source>
</evidence>
<feature type="domain" description="EGF-like" evidence="9">
    <location>
        <begin position="1"/>
        <end position="29"/>
    </location>
</feature>
<dbReference type="SMART" id="SM00179">
    <property type="entry name" value="EGF_CA"/>
    <property type="match status" value="1"/>
</dbReference>
<dbReference type="Gene3D" id="2.10.25.10">
    <property type="entry name" value="Laminin"/>
    <property type="match status" value="2"/>
</dbReference>
<evidence type="ECO:0000256" key="2">
    <source>
        <dbReference type="ARBA" id="ARBA00022536"/>
    </source>
</evidence>
<feature type="domain" description="Sushi" evidence="10">
    <location>
        <begin position="69"/>
        <end position="127"/>
    </location>
</feature>
<keyword evidence="7" id="KW-0768">Sushi</keyword>
<dbReference type="PANTHER" id="PTHR12916">
    <property type="entry name" value="CYTOCHROME C OXIDASE POLYPEPTIDE VIC-2"/>
    <property type="match status" value="1"/>
</dbReference>
<dbReference type="PROSITE" id="PS00010">
    <property type="entry name" value="ASX_HYDROXYL"/>
    <property type="match status" value="1"/>
</dbReference>
<evidence type="ECO:0000259" key="9">
    <source>
        <dbReference type="PROSITE" id="PS50026"/>
    </source>
</evidence>
<dbReference type="SUPFAM" id="SSF57196">
    <property type="entry name" value="EGF/Laminin"/>
    <property type="match status" value="2"/>
</dbReference>
<keyword evidence="8" id="KW-1133">Transmembrane helix</keyword>
<dbReference type="GO" id="GO:0007219">
    <property type="term" value="P:Notch signaling pathway"/>
    <property type="evidence" value="ECO:0007669"/>
    <property type="project" value="TreeGrafter"/>
</dbReference>
<evidence type="ECO:0000256" key="6">
    <source>
        <dbReference type="PROSITE-ProRule" id="PRU00076"/>
    </source>
</evidence>
<dbReference type="PROSITE" id="PS50026">
    <property type="entry name" value="EGF_3"/>
    <property type="match status" value="2"/>
</dbReference>
<feature type="disulfide bond" evidence="6">
    <location>
        <begin position="57"/>
        <end position="66"/>
    </location>
</feature>
<gene>
    <name evidence="11" type="ORF">DPMN_013454</name>
</gene>
<dbReference type="SMART" id="SM00032">
    <property type="entry name" value="CCP"/>
    <property type="match status" value="1"/>
</dbReference>
<evidence type="ECO:0000256" key="8">
    <source>
        <dbReference type="SAM" id="Phobius"/>
    </source>
</evidence>
<dbReference type="InterPro" id="IPR001881">
    <property type="entry name" value="EGF-like_Ca-bd_dom"/>
</dbReference>
<reference evidence="11" key="2">
    <citation type="submission" date="2020-11" db="EMBL/GenBank/DDBJ databases">
        <authorList>
            <person name="McCartney M.A."/>
            <person name="Auch B."/>
            <person name="Kono T."/>
            <person name="Mallez S."/>
            <person name="Becker A."/>
            <person name="Gohl D.M."/>
            <person name="Silverstein K.A.T."/>
            <person name="Koren S."/>
            <person name="Bechman K.B."/>
            <person name="Herman A."/>
            <person name="Abrahante J.E."/>
            <person name="Garbe J."/>
        </authorList>
    </citation>
    <scope>NUCLEOTIDE SEQUENCE</scope>
    <source>
        <strain evidence="11">Duluth1</strain>
        <tissue evidence="11">Whole animal</tissue>
    </source>
</reference>
<dbReference type="Pfam" id="PF00008">
    <property type="entry name" value="EGF"/>
    <property type="match status" value="1"/>
</dbReference>
<dbReference type="InterPro" id="IPR035976">
    <property type="entry name" value="Sushi/SCR/CCP_sf"/>
</dbReference>
<dbReference type="EMBL" id="JAIWYP010000001">
    <property type="protein sequence ID" value="KAH3889400.1"/>
    <property type="molecule type" value="Genomic_DNA"/>
</dbReference>
<name>A0A9D4N5H4_DREPO</name>
<evidence type="ECO:0000313" key="12">
    <source>
        <dbReference type="Proteomes" id="UP000828390"/>
    </source>
</evidence>
<feature type="disulfide bond" evidence="7">
    <location>
        <begin position="98"/>
        <end position="125"/>
    </location>
</feature>
<keyword evidence="2 6" id="KW-0245">EGF-like domain</keyword>
<keyword evidence="3" id="KW-0732">Signal</keyword>
<dbReference type="InterPro" id="IPR000436">
    <property type="entry name" value="Sushi_SCR_CCP_dom"/>
</dbReference>
<accession>A0A9D4N5H4</accession>
<evidence type="ECO:0000256" key="1">
    <source>
        <dbReference type="ARBA" id="ARBA00022473"/>
    </source>
</evidence>
<dbReference type="Gene3D" id="2.10.70.10">
    <property type="entry name" value="Complement Module, domain 1"/>
    <property type="match status" value="1"/>
</dbReference>
<dbReference type="Proteomes" id="UP000828390">
    <property type="component" value="Unassembled WGS sequence"/>
</dbReference>
<dbReference type="SUPFAM" id="SSF57535">
    <property type="entry name" value="Complement control module/SCR domain"/>
    <property type="match status" value="1"/>
</dbReference>
<evidence type="ECO:0000313" key="11">
    <source>
        <dbReference type="EMBL" id="KAH3889400.1"/>
    </source>
</evidence>
<dbReference type="PROSITE" id="PS00022">
    <property type="entry name" value="EGF_1"/>
    <property type="match status" value="2"/>
</dbReference>
<keyword evidence="1" id="KW-0217">Developmental protein</keyword>
<reference evidence="11" key="1">
    <citation type="journal article" date="2019" name="bioRxiv">
        <title>The Genome of the Zebra Mussel, Dreissena polymorpha: A Resource for Invasive Species Research.</title>
        <authorList>
            <person name="McCartney M.A."/>
            <person name="Auch B."/>
            <person name="Kono T."/>
            <person name="Mallez S."/>
            <person name="Zhang Y."/>
            <person name="Obille A."/>
            <person name="Becker A."/>
            <person name="Abrahante J.E."/>
            <person name="Garbe J."/>
            <person name="Badalamenti J.P."/>
            <person name="Herman A."/>
            <person name="Mangelson H."/>
            <person name="Liachko I."/>
            <person name="Sullivan S."/>
            <person name="Sone E.D."/>
            <person name="Koren S."/>
            <person name="Silverstein K.A.T."/>
            <person name="Beckman K.B."/>
            <person name="Gohl D.M."/>
        </authorList>
    </citation>
    <scope>NUCLEOTIDE SEQUENCE</scope>
    <source>
        <strain evidence="11">Duluth1</strain>
        <tissue evidence="11">Whole animal</tissue>
    </source>
</reference>
<organism evidence="11 12">
    <name type="scientific">Dreissena polymorpha</name>
    <name type="common">Zebra mussel</name>
    <name type="synonym">Mytilus polymorpha</name>
    <dbReference type="NCBI Taxonomy" id="45954"/>
    <lineage>
        <taxon>Eukaryota</taxon>
        <taxon>Metazoa</taxon>
        <taxon>Spiralia</taxon>
        <taxon>Lophotrochozoa</taxon>
        <taxon>Mollusca</taxon>
        <taxon>Bivalvia</taxon>
        <taxon>Autobranchia</taxon>
        <taxon>Heteroconchia</taxon>
        <taxon>Euheterodonta</taxon>
        <taxon>Imparidentia</taxon>
        <taxon>Neoheterodontei</taxon>
        <taxon>Myida</taxon>
        <taxon>Dreissenoidea</taxon>
        <taxon>Dreissenidae</taxon>
        <taxon>Dreissena</taxon>
    </lineage>
</organism>
<evidence type="ECO:0000256" key="5">
    <source>
        <dbReference type="ARBA" id="ARBA00023157"/>
    </source>
</evidence>
<dbReference type="InterPro" id="IPR000152">
    <property type="entry name" value="EGF-type_Asp/Asn_hydroxyl_site"/>
</dbReference>
<dbReference type="AlphaFoldDB" id="A0A9D4N5H4"/>
<evidence type="ECO:0000259" key="10">
    <source>
        <dbReference type="PROSITE" id="PS50923"/>
    </source>
</evidence>
<dbReference type="PRINTS" id="PR00010">
    <property type="entry name" value="EGFBLOOD"/>
</dbReference>
<feature type="disulfide bond" evidence="6">
    <location>
        <begin position="19"/>
        <end position="28"/>
    </location>
</feature>
<feature type="transmembrane region" description="Helical" evidence="8">
    <location>
        <begin position="132"/>
        <end position="154"/>
    </location>
</feature>
<dbReference type="CDD" id="cd00054">
    <property type="entry name" value="EGF_CA"/>
    <property type="match status" value="2"/>
</dbReference>
<keyword evidence="8" id="KW-0812">Transmembrane</keyword>
<keyword evidence="8" id="KW-0472">Membrane</keyword>
<evidence type="ECO:0000256" key="4">
    <source>
        <dbReference type="ARBA" id="ARBA00022737"/>
    </source>
</evidence>
<protein>
    <submittedName>
        <fullName evidence="11">Uncharacterized protein</fullName>
    </submittedName>
</protein>
<keyword evidence="5 6" id="KW-1015">Disulfide bond</keyword>
<sequence>MTRNGGTCNYSCGKYTCDCTPGYTGTTCASDVNGCSSVTCQNGGKCVDGLNSYTCLCEQGFDGRHCENGACPVLPDIPHGHVDMSSGRHVGSIAMYSCNNNYALVGLSVRSCETNGMWKGAIPECVYVFTTGLVWVALGEFGLLIVATSAFCIWKRHRKFCLNKPSTKIAGVNIRKSNAYDCLNEGEASGTQEYVSMSHVGTERARGQVDTALSNI</sequence>
<dbReference type="SMART" id="SM00181">
    <property type="entry name" value="EGF"/>
    <property type="match status" value="2"/>
</dbReference>
<keyword evidence="4" id="KW-0677">Repeat</keyword>
<proteinExistence type="predicted"/>
<dbReference type="PROSITE" id="PS01186">
    <property type="entry name" value="EGF_2"/>
    <property type="match status" value="2"/>
</dbReference>
<dbReference type="GO" id="GO:0005112">
    <property type="term" value="F:Notch binding"/>
    <property type="evidence" value="ECO:0007669"/>
    <property type="project" value="TreeGrafter"/>
</dbReference>
<comment type="caution">
    <text evidence="6">Lacks conserved residue(s) required for the propagation of feature annotation.</text>
</comment>
<dbReference type="PROSITE" id="PS50923">
    <property type="entry name" value="SUSHI"/>
    <property type="match status" value="1"/>
</dbReference>
<dbReference type="GO" id="GO:0005509">
    <property type="term" value="F:calcium ion binding"/>
    <property type="evidence" value="ECO:0007669"/>
    <property type="project" value="InterPro"/>
</dbReference>
<evidence type="ECO:0000256" key="7">
    <source>
        <dbReference type="PROSITE-ProRule" id="PRU00302"/>
    </source>
</evidence>
<dbReference type="FunFam" id="2.10.25.10:FF:000080">
    <property type="entry name" value="Neurogenic locus notch 1"/>
    <property type="match status" value="1"/>
</dbReference>
<dbReference type="Pfam" id="PF00084">
    <property type="entry name" value="Sushi"/>
    <property type="match status" value="1"/>
</dbReference>
<keyword evidence="12" id="KW-1185">Reference proteome</keyword>